<dbReference type="EMBL" id="OV170228">
    <property type="protein sequence ID" value="CAH0729219.1"/>
    <property type="molecule type" value="Genomic_DNA"/>
</dbReference>
<comment type="subcellular location">
    <subcellularLocation>
        <location evidence="1">Nucleus</location>
    </subcellularLocation>
</comment>
<evidence type="ECO:0000313" key="2">
    <source>
        <dbReference type="EMBL" id="CAH0729219.1"/>
    </source>
</evidence>
<evidence type="ECO:0000313" key="3">
    <source>
        <dbReference type="Proteomes" id="UP000838878"/>
    </source>
</evidence>
<keyword evidence="3" id="KW-1185">Reference proteome</keyword>
<accession>A0A8J9YEA3</accession>
<dbReference type="Pfam" id="PF13551">
    <property type="entry name" value="HTH_29"/>
    <property type="match status" value="1"/>
</dbReference>
<dbReference type="Gene3D" id="1.10.10.10">
    <property type="entry name" value="Winged helix-like DNA-binding domain superfamily/Winged helix DNA-binding domain"/>
    <property type="match status" value="1"/>
</dbReference>
<dbReference type="InterPro" id="IPR009057">
    <property type="entry name" value="Homeodomain-like_sf"/>
</dbReference>
<feature type="non-terminal residue" evidence="2">
    <location>
        <position position="128"/>
    </location>
</feature>
<dbReference type="GO" id="GO:0005634">
    <property type="term" value="C:nucleus"/>
    <property type="evidence" value="ECO:0007669"/>
    <property type="project" value="UniProtKB-SubCell"/>
</dbReference>
<protein>
    <submittedName>
        <fullName evidence="2">Uncharacterized protein</fullName>
    </submittedName>
</protein>
<proteinExistence type="predicted"/>
<gene>
    <name evidence="2" type="ORF">BINO364_LOCUS14348</name>
</gene>
<organism evidence="2 3">
    <name type="scientific">Brenthis ino</name>
    <name type="common">lesser marbled fritillary</name>
    <dbReference type="NCBI Taxonomy" id="405034"/>
    <lineage>
        <taxon>Eukaryota</taxon>
        <taxon>Metazoa</taxon>
        <taxon>Ecdysozoa</taxon>
        <taxon>Arthropoda</taxon>
        <taxon>Hexapoda</taxon>
        <taxon>Insecta</taxon>
        <taxon>Pterygota</taxon>
        <taxon>Neoptera</taxon>
        <taxon>Endopterygota</taxon>
        <taxon>Lepidoptera</taxon>
        <taxon>Glossata</taxon>
        <taxon>Ditrysia</taxon>
        <taxon>Papilionoidea</taxon>
        <taxon>Nymphalidae</taxon>
        <taxon>Heliconiinae</taxon>
        <taxon>Argynnini</taxon>
        <taxon>Brenthis</taxon>
    </lineage>
</organism>
<dbReference type="OrthoDB" id="9996331at2759"/>
<sequence>MADKIIIAGNIVTLLQDGCTQCYVSKRFGVSRSTVQRTWTRFQETGSLKRRPRSGRKRCTEPRDDRYIVSQDLRNRKSTYNNIKNNLEDVRNVSVSVWTVRRRLLELIYTVEDQLGVLNYSSGTVLLA</sequence>
<evidence type="ECO:0000256" key="1">
    <source>
        <dbReference type="ARBA" id="ARBA00004123"/>
    </source>
</evidence>
<dbReference type="InterPro" id="IPR036388">
    <property type="entry name" value="WH-like_DNA-bd_sf"/>
</dbReference>
<reference evidence="2" key="1">
    <citation type="submission" date="2021-12" db="EMBL/GenBank/DDBJ databases">
        <authorList>
            <person name="Martin H S."/>
        </authorList>
    </citation>
    <scope>NUCLEOTIDE SEQUENCE</scope>
</reference>
<dbReference type="Proteomes" id="UP000838878">
    <property type="component" value="Chromosome 8"/>
</dbReference>
<dbReference type="AlphaFoldDB" id="A0A8J9YEA3"/>
<name>A0A8J9YEA3_9NEOP</name>
<dbReference type="SUPFAM" id="SSF46689">
    <property type="entry name" value="Homeodomain-like"/>
    <property type="match status" value="1"/>
</dbReference>